<sequence>MYYKMIQAPSFEIIFLKVHFLQSLIRTRKGQLIKV</sequence>
<reference evidence="1 2" key="1">
    <citation type="journal article" date="2010" name="Stand. Genomic Sci.">
        <title>Complete genome sequence of Aminobacterium colombiense type strain (ALA-1).</title>
        <authorList>
            <person name="Chertkov O."/>
            <person name="Sikorski J."/>
            <person name="Brambilla E."/>
            <person name="Lapidus A."/>
            <person name="Copeland A."/>
            <person name="Glavina Del Rio T."/>
            <person name="Nolan M."/>
            <person name="Lucas S."/>
            <person name="Tice H."/>
            <person name="Cheng J.F."/>
            <person name="Han C."/>
            <person name="Detter J.C."/>
            <person name="Bruce D."/>
            <person name="Tapia R."/>
            <person name="Goodwin L."/>
            <person name="Pitluck S."/>
            <person name="Liolios K."/>
            <person name="Ivanova N."/>
            <person name="Mavromatis K."/>
            <person name="Ovchinnikova G."/>
            <person name="Pati A."/>
            <person name="Chen A."/>
            <person name="Palaniappan K."/>
            <person name="Land M."/>
            <person name="Hauser L."/>
            <person name="Chang Y.J."/>
            <person name="Jeffries C.D."/>
            <person name="Spring S."/>
            <person name="Rohde M."/>
            <person name="Goker M."/>
            <person name="Bristow J."/>
            <person name="Eisen J.A."/>
            <person name="Markowitz V."/>
            <person name="Hugenholtz P."/>
            <person name="Kyrpides N.C."/>
            <person name="Klenk H.P."/>
        </authorList>
    </citation>
    <scope>NUCLEOTIDE SEQUENCE [LARGE SCALE GENOMIC DNA]</scope>
    <source>
        <strain evidence="2">DSM 12261 / ALA-1</strain>
    </source>
</reference>
<protein>
    <submittedName>
        <fullName evidence="1">Uncharacterized protein</fullName>
    </submittedName>
</protein>
<dbReference type="STRING" id="572547.Amico_0121"/>
<dbReference type="Proteomes" id="UP000002366">
    <property type="component" value="Chromosome"/>
</dbReference>
<dbReference type="EMBL" id="CP001997">
    <property type="protein sequence ID" value="ADE56269.1"/>
    <property type="molecule type" value="Genomic_DNA"/>
</dbReference>
<dbReference type="AlphaFoldDB" id="D5ECI7"/>
<accession>D5ECI7</accession>
<evidence type="ECO:0000313" key="1">
    <source>
        <dbReference type="EMBL" id="ADE56269.1"/>
    </source>
</evidence>
<dbReference type="HOGENOM" id="CLU_3362843_0_0_0"/>
<evidence type="ECO:0000313" key="2">
    <source>
        <dbReference type="Proteomes" id="UP000002366"/>
    </source>
</evidence>
<dbReference type="KEGG" id="aco:Amico_0121"/>
<gene>
    <name evidence="1" type="ordered locus">Amico_0121</name>
</gene>
<organism evidence="1 2">
    <name type="scientific">Aminobacterium colombiense (strain DSM 12261 / ALA-1)</name>
    <dbReference type="NCBI Taxonomy" id="572547"/>
    <lineage>
        <taxon>Bacteria</taxon>
        <taxon>Thermotogati</taxon>
        <taxon>Synergistota</taxon>
        <taxon>Synergistia</taxon>
        <taxon>Synergistales</taxon>
        <taxon>Aminobacteriaceae</taxon>
        <taxon>Aminobacterium</taxon>
    </lineage>
</organism>
<name>D5ECI7_AMICL</name>
<keyword evidence="2" id="KW-1185">Reference proteome</keyword>
<proteinExistence type="predicted"/>